<dbReference type="Proteomes" id="UP000192501">
    <property type="component" value="Unassembled WGS sequence"/>
</dbReference>
<dbReference type="AlphaFoldDB" id="A0A1X0QF80"/>
<name>A0A1X0QF80_9MICR</name>
<organism evidence="1 2">
    <name type="scientific">Hepatospora eriocheir</name>
    <dbReference type="NCBI Taxonomy" id="1081669"/>
    <lineage>
        <taxon>Eukaryota</taxon>
        <taxon>Fungi</taxon>
        <taxon>Fungi incertae sedis</taxon>
        <taxon>Microsporidia</taxon>
        <taxon>Hepatosporidae</taxon>
        <taxon>Hepatospora</taxon>
    </lineage>
</organism>
<evidence type="ECO:0000313" key="2">
    <source>
        <dbReference type="Proteomes" id="UP000192501"/>
    </source>
</evidence>
<sequence length="59" mass="7052">MNKKIREKLFKNYFAVSRFINTSKHFLVEIIIIIMCNFIKTKINKIFIRVSFTASILII</sequence>
<gene>
    <name evidence="1" type="ORF">A0H76_2742</name>
</gene>
<proteinExistence type="predicted"/>
<dbReference type="EMBL" id="LTAI01000806">
    <property type="protein sequence ID" value="ORD98314.1"/>
    <property type="molecule type" value="Genomic_DNA"/>
</dbReference>
<comment type="caution">
    <text evidence="1">The sequence shown here is derived from an EMBL/GenBank/DDBJ whole genome shotgun (WGS) entry which is preliminary data.</text>
</comment>
<accession>A0A1X0QF80</accession>
<protein>
    <submittedName>
        <fullName evidence="1">Uncharacterized protein</fullName>
    </submittedName>
</protein>
<dbReference type="VEuPathDB" id="MicrosporidiaDB:A0H76_2742"/>
<evidence type="ECO:0000313" key="1">
    <source>
        <dbReference type="EMBL" id="ORD98314.1"/>
    </source>
</evidence>
<reference evidence="1 2" key="1">
    <citation type="journal article" date="2017" name="Environ. Microbiol.">
        <title>Decay of the glycolytic pathway and adaptation to intranuclear parasitism within Enterocytozoonidae microsporidia.</title>
        <authorList>
            <person name="Wiredu Boakye D."/>
            <person name="Jaroenlak P."/>
            <person name="Prachumwat A."/>
            <person name="Williams T.A."/>
            <person name="Bateman K.S."/>
            <person name="Itsathitphaisarn O."/>
            <person name="Sritunyalucksana K."/>
            <person name="Paszkiewicz K.H."/>
            <person name="Moore K.A."/>
            <person name="Stentiford G.D."/>
            <person name="Williams B.A."/>
        </authorList>
    </citation>
    <scope>NUCLEOTIDE SEQUENCE [LARGE SCALE GENOMIC DNA]</scope>
    <source>
        <strain evidence="2">canceri</strain>
    </source>
</reference>